<feature type="transmembrane region" description="Helical" evidence="1">
    <location>
        <begin position="107"/>
        <end position="125"/>
    </location>
</feature>
<keyword evidence="3" id="KW-1185">Reference proteome</keyword>
<gene>
    <name evidence="2" type="ORF">PHYPSEUDO_008889</name>
</gene>
<dbReference type="AlphaFoldDB" id="A0A8T1VD77"/>
<feature type="transmembrane region" description="Helical" evidence="1">
    <location>
        <begin position="45"/>
        <end position="67"/>
    </location>
</feature>
<sequence length="422" mass="45782">MEAPSEKYTPVVVESCNSNNTVVLPRHSSLPDGGKSVQPDVKLRALPFLALVLLSNGALIGFMEMFLSEVTMGSMIIDTVGSSENADKEVEMYQLLNGYISAAAGELLNLAYFVFLAVMVTYFGNLPWLPGQNVRDGRGNLKKVVLWWFPSVMVYVVNVGITSMNIKHTIVGVKHIFVQDDLVASVVSPSGSTSIYDVQNSILRTAVLQDVKPFVIQSGSSCLLSDTSGISEASLGTSIRETSKMPTVTSIDSTSVGYGFTLNAWKYEALPYGVDPTVSVNFTVGDLSTGAFDDFQAATGFDFLTGYEMFLQGKALFERSVSDANVLAEYLCSWVDGKYDDDSSYQNVFATFDGTSQHAGMRICNGALSSLQRLANITDTSTHNLETFVNTVLDGINTTLNQSTQLALDETLFTMETYSISD</sequence>
<dbReference type="EMBL" id="JAGDFM010000365">
    <property type="protein sequence ID" value="KAG7379192.1"/>
    <property type="molecule type" value="Genomic_DNA"/>
</dbReference>
<keyword evidence="1" id="KW-0472">Membrane</keyword>
<proteinExistence type="predicted"/>
<reference evidence="2" key="1">
    <citation type="submission" date="2021-02" db="EMBL/GenBank/DDBJ databases">
        <authorList>
            <person name="Palmer J.M."/>
        </authorList>
    </citation>
    <scope>NUCLEOTIDE SEQUENCE</scope>
    <source>
        <strain evidence="2">SCRP734</strain>
    </source>
</reference>
<accession>A0A8T1VD77</accession>
<dbReference type="Proteomes" id="UP000694044">
    <property type="component" value="Unassembled WGS sequence"/>
</dbReference>
<organism evidence="2 3">
    <name type="scientific">Phytophthora pseudosyringae</name>
    <dbReference type="NCBI Taxonomy" id="221518"/>
    <lineage>
        <taxon>Eukaryota</taxon>
        <taxon>Sar</taxon>
        <taxon>Stramenopiles</taxon>
        <taxon>Oomycota</taxon>
        <taxon>Peronosporomycetes</taxon>
        <taxon>Peronosporales</taxon>
        <taxon>Peronosporaceae</taxon>
        <taxon>Phytophthora</taxon>
    </lineage>
</organism>
<comment type="caution">
    <text evidence="2">The sequence shown here is derived from an EMBL/GenBank/DDBJ whole genome shotgun (WGS) entry which is preliminary data.</text>
</comment>
<feature type="transmembrane region" description="Helical" evidence="1">
    <location>
        <begin position="145"/>
        <end position="166"/>
    </location>
</feature>
<evidence type="ECO:0000313" key="2">
    <source>
        <dbReference type="EMBL" id="KAG7379192.1"/>
    </source>
</evidence>
<name>A0A8T1VD77_9STRA</name>
<keyword evidence="1" id="KW-0812">Transmembrane</keyword>
<protein>
    <submittedName>
        <fullName evidence="2">Uncharacterized protein</fullName>
    </submittedName>
</protein>
<dbReference type="OrthoDB" id="162995at2759"/>
<evidence type="ECO:0000256" key="1">
    <source>
        <dbReference type="SAM" id="Phobius"/>
    </source>
</evidence>
<keyword evidence="1" id="KW-1133">Transmembrane helix</keyword>
<evidence type="ECO:0000313" key="3">
    <source>
        <dbReference type="Proteomes" id="UP000694044"/>
    </source>
</evidence>